<evidence type="ECO:0000313" key="2">
    <source>
        <dbReference type="EMBL" id="EFN73727.1"/>
    </source>
</evidence>
<dbReference type="AlphaFoldDB" id="E1ZYL5"/>
<dbReference type="OMA" id="NCMEMNE"/>
<accession>E1ZYL5</accession>
<dbReference type="STRING" id="104421.E1ZYL5"/>
<reference evidence="2 3" key="1">
    <citation type="journal article" date="2010" name="Science">
        <title>Genomic comparison of the ants Camponotus floridanus and Harpegnathos saltator.</title>
        <authorList>
            <person name="Bonasio R."/>
            <person name="Zhang G."/>
            <person name="Ye C."/>
            <person name="Mutti N.S."/>
            <person name="Fang X."/>
            <person name="Qin N."/>
            <person name="Donahue G."/>
            <person name="Yang P."/>
            <person name="Li Q."/>
            <person name="Li C."/>
            <person name="Zhang P."/>
            <person name="Huang Z."/>
            <person name="Berger S.L."/>
            <person name="Reinberg D."/>
            <person name="Wang J."/>
            <person name="Liebig J."/>
        </authorList>
    </citation>
    <scope>NUCLEOTIDE SEQUENCE [LARGE SCALE GENOMIC DNA]</scope>
    <source>
        <strain evidence="3">C129</strain>
    </source>
</reference>
<gene>
    <name evidence="2" type="ORF">EAG_09472</name>
</gene>
<keyword evidence="3" id="KW-1185">Reference proteome</keyword>
<dbReference type="Pfam" id="PF14214">
    <property type="entry name" value="Helitron_like_N"/>
    <property type="match status" value="1"/>
</dbReference>
<sequence length="145" mass="16834">QDAMAIVSKFGKPDLFITMTFNPKWREIEENLLPGQQASDICARFNIKKDYLIGLIVKQKFFGEVAAFVYVIEFQKRGLPHVHMLITLKYNYKITPQIIDKYISTEISDPCENRILHDVVMKHMIYGPCSDWCLVDGCCSKHYPK</sequence>
<dbReference type="InParanoid" id="E1ZYL5"/>
<evidence type="ECO:0000259" key="1">
    <source>
        <dbReference type="Pfam" id="PF14214"/>
    </source>
</evidence>
<name>E1ZYL5_CAMFO</name>
<dbReference type="InterPro" id="IPR025476">
    <property type="entry name" value="Helitron_helicase-like"/>
</dbReference>
<protein>
    <recommendedName>
        <fullName evidence="1">Helitron helicase-like domain-containing protein</fullName>
    </recommendedName>
</protein>
<evidence type="ECO:0000313" key="3">
    <source>
        <dbReference type="Proteomes" id="UP000000311"/>
    </source>
</evidence>
<feature type="domain" description="Helitron helicase-like" evidence="1">
    <location>
        <begin position="1"/>
        <end position="86"/>
    </location>
</feature>
<dbReference type="Proteomes" id="UP000000311">
    <property type="component" value="Unassembled WGS sequence"/>
</dbReference>
<dbReference type="EMBL" id="GL435231">
    <property type="protein sequence ID" value="EFN73727.1"/>
    <property type="molecule type" value="Genomic_DNA"/>
</dbReference>
<dbReference type="OrthoDB" id="10053386at2759"/>
<proteinExistence type="predicted"/>
<feature type="non-terminal residue" evidence="2">
    <location>
        <position position="1"/>
    </location>
</feature>
<organism evidence="3">
    <name type="scientific">Camponotus floridanus</name>
    <name type="common">Florida carpenter ant</name>
    <dbReference type="NCBI Taxonomy" id="104421"/>
    <lineage>
        <taxon>Eukaryota</taxon>
        <taxon>Metazoa</taxon>
        <taxon>Ecdysozoa</taxon>
        <taxon>Arthropoda</taxon>
        <taxon>Hexapoda</taxon>
        <taxon>Insecta</taxon>
        <taxon>Pterygota</taxon>
        <taxon>Neoptera</taxon>
        <taxon>Endopterygota</taxon>
        <taxon>Hymenoptera</taxon>
        <taxon>Apocrita</taxon>
        <taxon>Aculeata</taxon>
        <taxon>Formicoidea</taxon>
        <taxon>Formicidae</taxon>
        <taxon>Formicinae</taxon>
        <taxon>Camponotus</taxon>
    </lineage>
</organism>
<feature type="non-terminal residue" evidence="2">
    <location>
        <position position="145"/>
    </location>
</feature>